<keyword evidence="1" id="KW-0067">ATP-binding</keyword>
<keyword evidence="1" id="KW-0547">Nucleotide-binding</keyword>
<organism evidence="1 2">
    <name type="scientific">Paenibacillus hexagrammi</name>
    <dbReference type="NCBI Taxonomy" id="2908839"/>
    <lineage>
        <taxon>Bacteria</taxon>
        <taxon>Bacillati</taxon>
        <taxon>Bacillota</taxon>
        <taxon>Bacilli</taxon>
        <taxon>Bacillales</taxon>
        <taxon>Paenibacillaceae</taxon>
        <taxon>Paenibacillus</taxon>
    </lineage>
</organism>
<proteinExistence type="predicted"/>
<name>A0ABY3SG39_9BACL</name>
<dbReference type="GO" id="GO:0004386">
    <property type="term" value="F:helicase activity"/>
    <property type="evidence" value="ECO:0007669"/>
    <property type="project" value="UniProtKB-KW"/>
</dbReference>
<evidence type="ECO:0000313" key="2">
    <source>
        <dbReference type="Proteomes" id="UP001649230"/>
    </source>
</evidence>
<keyword evidence="2" id="KW-1185">Reference proteome</keyword>
<dbReference type="Proteomes" id="UP001649230">
    <property type="component" value="Chromosome"/>
</dbReference>
<evidence type="ECO:0000313" key="1">
    <source>
        <dbReference type="EMBL" id="UJF32214.1"/>
    </source>
</evidence>
<keyword evidence="1" id="KW-0347">Helicase</keyword>
<gene>
    <name evidence="1" type="ORF">L0M14_21185</name>
</gene>
<sequence>MFTDRFPEFRKGRILKAEMLECVRDYPRNLLDIQLQDYSDGIVAGSGIRVGERHIFIGRGMVKHQGRIYVLPEELPLEYRATGVECVIKLRLLSERSDGDFTERLSEVVLDEELSCSPDEMELGRFKLKEGARIRTDYRSFADYATEYNTLCVIHAPYAGIGGPTLNPQMLRTFASELLQSAATDAADLAFGMTCLNQGIAERTIILHYLARKLGAPYKDYTNAVIHRSLCRILESVKAGGTGRMGPRSHGPQRMIVD</sequence>
<accession>A0ABY3SG39</accession>
<dbReference type="EMBL" id="CP090978">
    <property type="protein sequence ID" value="UJF32214.1"/>
    <property type="molecule type" value="Genomic_DNA"/>
</dbReference>
<dbReference type="RefSeq" id="WP_235118558.1">
    <property type="nucleotide sequence ID" value="NZ_CP090978.1"/>
</dbReference>
<reference evidence="1 2" key="1">
    <citation type="journal article" date="2024" name="Int. J. Syst. Evol. Microbiol.">
        <title>Paenibacillus hexagrammi sp. nov., a novel bacterium isolated from the gut content of Hexagrammos agrammus.</title>
        <authorList>
            <person name="Jung H.K."/>
            <person name="Kim D.G."/>
            <person name="Zin H."/>
            <person name="Park J."/>
            <person name="Jung H."/>
            <person name="Kim Y.O."/>
            <person name="Kong H.J."/>
            <person name="Kim J.W."/>
            <person name="Kim Y.S."/>
        </authorList>
    </citation>
    <scope>NUCLEOTIDE SEQUENCE [LARGE SCALE GENOMIC DNA]</scope>
    <source>
        <strain evidence="1 2">YPD9-1</strain>
    </source>
</reference>
<protein>
    <submittedName>
        <fullName evidence="1">DNA and RNA helicase</fullName>
    </submittedName>
</protein>
<keyword evidence="1" id="KW-0378">Hydrolase</keyword>